<evidence type="ECO:0008006" key="3">
    <source>
        <dbReference type="Google" id="ProtNLM"/>
    </source>
</evidence>
<evidence type="ECO:0000313" key="2">
    <source>
        <dbReference type="Proteomes" id="UP001194696"/>
    </source>
</evidence>
<sequence>MPPIRNRKNSKIDNTTREGIIDLVSDQGKPMALVARYFNIPTSTVRSIVNTFFQTNRIEKLPKGGNRSSRIEQSHLDWCRDVGL</sequence>
<comment type="caution">
    <text evidence="1">The sequence shown here is derived from an EMBL/GenBank/DDBJ whole genome shotgun (WGS) entry which is preliminary data.</text>
</comment>
<dbReference type="InterPro" id="IPR009057">
    <property type="entry name" value="Homeodomain-like_sf"/>
</dbReference>
<dbReference type="Proteomes" id="UP001194696">
    <property type="component" value="Unassembled WGS sequence"/>
</dbReference>
<organism evidence="1 2">
    <name type="scientific">Linnemannia gamsii</name>
    <dbReference type="NCBI Taxonomy" id="64522"/>
    <lineage>
        <taxon>Eukaryota</taxon>
        <taxon>Fungi</taxon>
        <taxon>Fungi incertae sedis</taxon>
        <taxon>Mucoromycota</taxon>
        <taxon>Mortierellomycotina</taxon>
        <taxon>Mortierellomycetes</taxon>
        <taxon>Mortierellales</taxon>
        <taxon>Mortierellaceae</taxon>
        <taxon>Linnemannia</taxon>
    </lineage>
</organism>
<reference evidence="1 2" key="1">
    <citation type="journal article" date="2020" name="Fungal Divers.">
        <title>Resolving the Mortierellaceae phylogeny through synthesis of multi-gene phylogenetics and phylogenomics.</title>
        <authorList>
            <person name="Vandepol N."/>
            <person name="Liber J."/>
            <person name="Desiro A."/>
            <person name="Na H."/>
            <person name="Kennedy M."/>
            <person name="Barry K."/>
            <person name="Grigoriev I.V."/>
            <person name="Miller A.N."/>
            <person name="O'Donnell K."/>
            <person name="Stajich J.E."/>
            <person name="Bonito G."/>
        </authorList>
    </citation>
    <scope>NUCLEOTIDE SEQUENCE [LARGE SCALE GENOMIC DNA]</scope>
    <source>
        <strain evidence="1 2">AD045</strain>
    </source>
</reference>
<proteinExistence type="predicted"/>
<gene>
    <name evidence="1" type="ORF">BGZ96_004700</name>
</gene>
<dbReference type="Gene3D" id="1.10.10.10">
    <property type="entry name" value="Winged helix-like DNA-binding domain superfamily/Winged helix DNA-binding domain"/>
    <property type="match status" value="1"/>
</dbReference>
<dbReference type="EMBL" id="JAAAIM010002185">
    <property type="protein sequence ID" value="KAG0273705.1"/>
    <property type="molecule type" value="Genomic_DNA"/>
</dbReference>
<evidence type="ECO:0000313" key="1">
    <source>
        <dbReference type="EMBL" id="KAG0273705.1"/>
    </source>
</evidence>
<dbReference type="SUPFAM" id="SSF46689">
    <property type="entry name" value="Homeodomain-like"/>
    <property type="match status" value="1"/>
</dbReference>
<name>A0ABQ7JHV8_9FUNG</name>
<keyword evidence="2" id="KW-1185">Reference proteome</keyword>
<dbReference type="InterPro" id="IPR036388">
    <property type="entry name" value="WH-like_DNA-bd_sf"/>
</dbReference>
<accession>A0ABQ7JHV8</accession>
<protein>
    <recommendedName>
        <fullName evidence="3">HTH psq-type domain-containing protein</fullName>
    </recommendedName>
</protein>